<accession>A0ABR2G7I9</accession>
<evidence type="ECO:0000313" key="2">
    <source>
        <dbReference type="Proteomes" id="UP001472677"/>
    </source>
</evidence>
<name>A0ABR2G7I9_9ROSI</name>
<dbReference type="Proteomes" id="UP001472677">
    <property type="component" value="Unassembled WGS sequence"/>
</dbReference>
<organism evidence="1 2">
    <name type="scientific">Hibiscus sabdariffa</name>
    <name type="common">roselle</name>
    <dbReference type="NCBI Taxonomy" id="183260"/>
    <lineage>
        <taxon>Eukaryota</taxon>
        <taxon>Viridiplantae</taxon>
        <taxon>Streptophyta</taxon>
        <taxon>Embryophyta</taxon>
        <taxon>Tracheophyta</taxon>
        <taxon>Spermatophyta</taxon>
        <taxon>Magnoliopsida</taxon>
        <taxon>eudicotyledons</taxon>
        <taxon>Gunneridae</taxon>
        <taxon>Pentapetalae</taxon>
        <taxon>rosids</taxon>
        <taxon>malvids</taxon>
        <taxon>Malvales</taxon>
        <taxon>Malvaceae</taxon>
        <taxon>Malvoideae</taxon>
        <taxon>Hibiscus</taxon>
    </lineage>
</organism>
<dbReference type="EMBL" id="JBBPBM010000002">
    <property type="protein sequence ID" value="KAK8596496.1"/>
    <property type="molecule type" value="Genomic_DNA"/>
</dbReference>
<keyword evidence="2" id="KW-1185">Reference proteome</keyword>
<proteinExistence type="predicted"/>
<comment type="caution">
    <text evidence="1">The sequence shown here is derived from an EMBL/GenBank/DDBJ whole genome shotgun (WGS) entry which is preliminary data.</text>
</comment>
<reference evidence="1 2" key="1">
    <citation type="journal article" date="2024" name="G3 (Bethesda)">
        <title>Genome assembly of Hibiscus sabdariffa L. provides insights into metabolisms of medicinal natural products.</title>
        <authorList>
            <person name="Kim T."/>
        </authorList>
    </citation>
    <scope>NUCLEOTIDE SEQUENCE [LARGE SCALE GENOMIC DNA]</scope>
    <source>
        <strain evidence="1">TK-2024</strain>
        <tissue evidence="1">Old leaves</tissue>
    </source>
</reference>
<gene>
    <name evidence="1" type="ORF">V6N12_064982</name>
</gene>
<protein>
    <submittedName>
        <fullName evidence="1">Uncharacterized protein</fullName>
    </submittedName>
</protein>
<sequence length="91" mass="10163">MNWVFKGRAVVLVDVTNIEAVVENSVRISEGVNNNGILHNDSNTKLTQQWRLERKQSTEACTVRLRRDCVRGGLEAQVGAMERWNGAGPVN</sequence>
<evidence type="ECO:0000313" key="1">
    <source>
        <dbReference type="EMBL" id="KAK8596496.1"/>
    </source>
</evidence>